<sequence length="376" mass="42785">MELLLSVLVCLSLTRTHAQTSERPDCYECDEDLFCNCSAKTLHRVPIVPTNVLSLDVSFNEIESITEEDLTVYTALRTLKLQKNKLGAIHTDAFHSQSNLEELDLSFNALEDISSLWFSSLRSLKHLNILGNRYTTLGSVGLFQFVENPALRTLRFGNPSIEDIKRNMLNKIGRLDELTFVGGKLRSYESGSFKTARPIREVSLSLQRLFQDDPALVSKILRDVSHPETSLIIRDVSLETREPIQAFKEVRDGSTSRLTFQNTSTTDEGVTLLLEVLDGSPMSYLGLEDIRLVGEGLWERAWRTHYENLHTMFIRNIEIQGFFRFSSMIQLAFLLKPLTKISVVNATVFVIPCFTTYFLQKVEYLDLSQNLLSDIT</sequence>
<keyword evidence="2" id="KW-0812">Transmembrane</keyword>
<evidence type="ECO:0000256" key="4">
    <source>
        <dbReference type="ARBA" id="ARBA00022989"/>
    </source>
</evidence>
<reference evidence="7 8" key="1">
    <citation type="submission" date="2020-02" db="EMBL/GenBank/DDBJ databases">
        <title>A chromosome-scale genome assembly of the black bullhead catfish (Ameiurus melas).</title>
        <authorList>
            <person name="Wen M."/>
            <person name="Zham M."/>
            <person name="Cabau C."/>
            <person name="Klopp C."/>
            <person name="Donnadieu C."/>
            <person name="Roques C."/>
            <person name="Bouchez O."/>
            <person name="Lampietro C."/>
            <person name="Jouanno E."/>
            <person name="Herpin A."/>
            <person name="Louis A."/>
            <person name="Berthelot C."/>
            <person name="Parey E."/>
            <person name="Roest-Crollius H."/>
            <person name="Braasch I."/>
            <person name="Postlethwait J."/>
            <person name="Robinson-Rechavi M."/>
            <person name="Echchiki A."/>
            <person name="Begum T."/>
            <person name="Montfort J."/>
            <person name="Schartl M."/>
            <person name="Bobe J."/>
            <person name="Guiguen Y."/>
        </authorList>
    </citation>
    <scope>NUCLEOTIDE SEQUENCE [LARGE SCALE GENOMIC DNA]</scope>
    <source>
        <strain evidence="7">M_S1</strain>
        <tissue evidence="7">Blood</tissue>
    </source>
</reference>
<keyword evidence="5" id="KW-0472">Membrane</keyword>
<evidence type="ECO:0000256" key="6">
    <source>
        <dbReference type="SAM" id="SignalP"/>
    </source>
</evidence>
<dbReference type="Proteomes" id="UP000593565">
    <property type="component" value="Unassembled WGS sequence"/>
</dbReference>
<feature type="chain" id="PRO_5029828910" description="Toll-like receptor 2" evidence="6">
    <location>
        <begin position="19"/>
        <end position="376"/>
    </location>
</feature>
<dbReference type="EMBL" id="JAAGNN010000021">
    <property type="protein sequence ID" value="KAF4074887.1"/>
    <property type="molecule type" value="Genomic_DNA"/>
</dbReference>
<dbReference type="Pfam" id="PF13855">
    <property type="entry name" value="LRR_8"/>
    <property type="match status" value="1"/>
</dbReference>
<evidence type="ECO:0000313" key="7">
    <source>
        <dbReference type="EMBL" id="KAF4074887.1"/>
    </source>
</evidence>
<dbReference type="Gene3D" id="3.80.10.10">
    <property type="entry name" value="Ribonuclease Inhibitor"/>
    <property type="match status" value="1"/>
</dbReference>
<dbReference type="PANTHER" id="PTHR24365:SF17">
    <property type="entry name" value="TOLL-LIKE RECEPTOR 2"/>
    <property type="match status" value="1"/>
</dbReference>
<proteinExistence type="predicted"/>
<evidence type="ECO:0000256" key="5">
    <source>
        <dbReference type="ARBA" id="ARBA00023136"/>
    </source>
</evidence>
<comment type="caution">
    <text evidence="7">The sequence shown here is derived from an EMBL/GenBank/DDBJ whole genome shotgun (WGS) entry which is preliminary data.</text>
</comment>
<evidence type="ECO:0000256" key="2">
    <source>
        <dbReference type="ARBA" id="ARBA00022692"/>
    </source>
</evidence>
<feature type="non-terminal residue" evidence="7">
    <location>
        <position position="376"/>
    </location>
</feature>
<protein>
    <recommendedName>
        <fullName evidence="9">Toll-like receptor 2</fullName>
    </recommendedName>
</protein>
<name>A0A7J5ZYW1_AMEME</name>
<dbReference type="GO" id="GO:0005886">
    <property type="term" value="C:plasma membrane"/>
    <property type="evidence" value="ECO:0007669"/>
    <property type="project" value="TreeGrafter"/>
</dbReference>
<dbReference type="GO" id="GO:0042497">
    <property type="term" value="F:triacyl lipopeptide binding"/>
    <property type="evidence" value="ECO:0007669"/>
    <property type="project" value="TreeGrafter"/>
</dbReference>
<dbReference type="GO" id="GO:0006954">
    <property type="term" value="P:inflammatory response"/>
    <property type="evidence" value="ECO:0007669"/>
    <property type="project" value="TreeGrafter"/>
</dbReference>
<dbReference type="AlphaFoldDB" id="A0A7J5ZYW1"/>
<keyword evidence="3 6" id="KW-0732">Signal</keyword>
<evidence type="ECO:0000256" key="3">
    <source>
        <dbReference type="ARBA" id="ARBA00022729"/>
    </source>
</evidence>
<dbReference type="InterPro" id="IPR001611">
    <property type="entry name" value="Leu-rich_rpt"/>
</dbReference>
<evidence type="ECO:0000313" key="8">
    <source>
        <dbReference type="Proteomes" id="UP000593565"/>
    </source>
</evidence>
<keyword evidence="8" id="KW-1185">Reference proteome</keyword>
<dbReference type="PANTHER" id="PTHR24365">
    <property type="entry name" value="TOLL-LIKE RECEPTOR"/>
    <property type="match status" value="1"/>
</dbReference>
<keyword evidence="4" id="KW-1133">Transmembrane helix</keyword>
<accession>A0A7J5ZYW1</accession>
<dbReference type="GO" id="GO:0043235">
    <property type="term" value="C:receptor complex"/>
    <property type="evidence" value="ECO:0007669"/>
    <property type="project" value="TreeGrafter"/>
</dbReference>
<dbReference type="SUPFAM" id="SSF52058">
    <property type="entry name" value="L domain-like"/>
    <property type="match status" value="1"/>
</dbReference>
<dbReference type="GO" id="GO:0002224">
    <property type="term" value="P:toll-like receptor signaling pathway"/>
    <property type="evidence" value="ECO:0007669"/>
    <property type="project" value="TreeGrafter"/>
</dbReference>
<dbReference type="InterPro" id="IPR032675">
    <property type="entry name" value="LRR_dom_sf"/>
</dbReference>
<dbReference type="GO" id="GO:0038023">
    <property type="term" value="F:signaling receptor activity"/>
    <property type="evidence" value="ECO:0007669"/>
    <property type="project" value="TreeGrafter"/>
</dbReference>
<evidence type="ECO:0008006" key="9">
    <source>
        <dbReference type="Google" id="ProtNLM"/>
    </source>
</evidence>
<dbReference type="PROSITE" id="PS51450">
    <property type="entry name" value="LRR"/>
    <property type="match status" value="1"/>
</dbReference>
<feature type="signal peptide" evidence="6">
    <location>
        <begin position="1"/>
        <end position="18"/>
    </location>
</feature>
<organism evidence="7 8">
    <name type="scientific">Ameiurus melas</name>
    <name type="common">Black bullhead</name>
    <name type="synonym">Silurus melas</name>
    <dbReference type="NCBI Taxonomy" id="219545"/>
    <lineage>
        <taxon>Eukaryota</taxon>
        <taxon>Metazoa</taxon>
        <taxon>Chordata</taxon>
        <taxon>Craniata</taxon>
        <taxon>Vertebrata</taxon>
        <taxon>Euteleostomi</taxon>
        <taxon>Actinopterygii</taxon>
        <taxon>Neopterygii</taxon>
        <taxon>Teleostei</taxon>
        <taxon>Ostariophysi</taxon>
        <taxon>Siluriformes</taxon>
        <taxon>Ictaluridae</taxon>
        <taxon>Ameiurus</taxon>
    </lineage>
</organism>
<evidence type="ECO:0000256" key="1">
    <source>
        <dbReference type="ARBA" id="ARBA00004167"/>
    </source>
</evidence>
<gene>
    <name evidence="7" type="ORF">AMELA_G00228400</name>
</gene>
<comment type="subcellular location">
    <subcellularLocation>
        <location evidence="1">Membrane</location>
        <topology evidence="1">Single-pass membrane protein</topology>
    </subcellularLocation>
</comment>